<dbReference type="PROSITE" id="PS50109">
    <property type="entry name" value="HIS_KIN"/>
    <property type="match status" value="1"/>
</dbReference>
<dbReference type="Gene3D" id="6.10.340.10">
    <property type="match status" value="1"/>
</dbReference>
<evidence type="ECO:0000256" key="14">
    <source>
        <dbReference type="SAM" id="Phobius"/>
    </source>
</evidence>
<dbReference type="CDD" id="cd06225">
    <property type="entry name" value="HAMP"/>
    <property type="match status" value="1"/>
</dbReference>
<dbReference type="GO" id="GO:0016301">
    <property type="term" value="F:kinase activity"/>
    <property type="evidence" value="ECO:0007669"/>
    <property type="project" value="UniProtKB-KW"/>
</dbReference>
<evidence type="ECO:0000256" key="3">
    <source>
        <dbReference type="ARBA" id="ARBA00012438"/>
    </source>
</evidence>
<dbReference type="EC" id="2.7.13.3" evidence="3"/>
<dbReference type="InterPro" id="IPR003661">
    <property type="entry name" value="HisK_dim/P_dom"/>
</dbReference>
<evidence type="ECO:0000256" key="2">
    <source>
        <dbReference type="ARBA" id="ARBA00004651"/>
    </source>
</evidence>
<evidence type="ECO:0000256" key="7">
    <source>
        <dbReference type="ARBA" id="ARBA00022692"/>
    </source>
</evidence>
<evidence type="ECO:0000256" key="9">
    <source>
        <dbReference type="ARBA" id="ARBA00022777"/>
    </source>
</evidence>
<dbReference type="InterPro" id="IPR036097">
    <property type="entry name" value="HisK_dim/P_sf"/>
</dbReference>
<dbReference type="SMART" id="SM00387">
    <property type="entry name" value="HATPase_c"/>
    <property type="match status" value="1"/>
</dbReference>
<evidence type="ECO:0000313" key="18">
    <source>
        <dbReference type="Proteomes" id="UP000604730"/>
    </source>
</evidence>
<evidence type="ECO:0000259" key="15">
    <source>
        <dbReference type="PROSITE" id="PS50109"/>
    </source>
</evidence>
<dbReference type="PROSITE" id="PS50885">
    <property type="entry name" value="HAMP"/>
    <property type="match status" value="1"/>
</dbReference>
<comment type="subcellular location">
    <subcellularLocation>
        <location evidence="2">Cell membrane</location>
        <topology evidence="2">Multi-pass membrane protein</topology>
    </subcellularLocation>
</comment>
<dbReference type="Proteomes" id="UP000604730">
    <property type="component" value="Unassembled WGS sequence"/>
</dbReference>
<dbReference type="SMART" id="SM00304">
    <property type="entry name" value="HAMP"/>
    <property type="match status" value="1"/>
</dbReference>
<dbReference type="RefSeq" id="WP_208429679.1">
    <property type="nucleotide sequence ID" value="NZ_JAEPRJ010000001.1"/>
</dbReference>
<dbReference type="PRINTS" id="PR00344">
    <property type="entry name" value="BCTRLSENSOR"/>
</dbReference>
<dbReference type="InterPro" id="IPR005467">
    <property type="entry name" value="His_kinase_dom"/>
</dbReference>
<protein>
    <recommendedName>
        <fullName evidence="3">histidine kinase</fullName>
        <ecNumber evidence="3">2.7.13.3</ecNumber>
    </recommendedName>
</protein>
<keyword evidence="7 14" id="KW-0812">Transmembrane</keyword>
<dbReference type="Gene3D" id="1.10.287.130">
    <property type="match status" value="1"/>
</dbReference>
<keyword evidence="10" id="KW-0067">ATP-binding</keyword>
<proteinExistence type="predicted"/>
<dbReference type="SUPFAM" id="SSF158472">
    <property type="entry name" value="HAMP domain-like"/>
    <property type="match status" value="1"/>
</dbReference>
<evidence type="ECO:0000256" key="11">
    <source>
        <dbReference type="ARBA" id="ARBA00022989"/>
    </source>
</evidence>
<reference evidence="17 18" key="1">
    <citation type="submission" date="2021-01" db="EMBL/GenBank/DDBJ databases">
        <title>Isolation and description of Catonella massiliensis sp. nov., a novel Catonella species, isolated from a stable periodontitis subject.</title>
        <authorList>
            <person name="Antezack A."/>
            <person name="Boxberger M."/>
            <person name="La Scola B."/>
            <person name="Monnet-Corti V."/>
        </authorList>
    </citation>
    <scope>NUCLEOTIDE SEQUENCE [LARGE SCALE GENOMIC DNA]</scope>
    <source>
        <strain evidence="17 18">Marseille-Q4567</strain>
    </source>
</reference>
<dbReference type="Pfam" id="PF02518">
    <property type="entry name" value="HATPase_c"/>
    <property type="match status" value="1"/>
</dbReference>
<keyword evidence="18" id="KW-1185">Reference proteome</keyword>
<evidence type="ECO:0000256" key="8">
    <source>
        <dbReference type="ARBA" id="ARBA00022741"/>
    </source>
</evidence>
<dbReference type="InterPro" id="IPR050398">
    <property type="entry name" value="HssS/ArlS-like"/>
</dbReference>
<dbReference type="Pfam" id="PF00512">
    <property type="entry name" value="HisKA"/>
    <property type="match status" value="1"/>
</dbReference>
<keyword evidence="11 14" id="KW-1133">Transmembrane helix</keyword>
<evidence type="ECO:0000256" key="1">
    <source>
        <dbReference type="ARBA" id="ARBA00000085"/>
    </source>
</evidence>
<dbReference type="PANTHER" id="PTHR45528:SF1">
    <property type="entry name" value="SENSOR HISTIDINE KINASE CPXA"/>
    <property type="match status" value="1"/>
</dbReference>
<evidence type="ECO:0000259" key="16">
    <source>
        <dbReference type="PROSITE" id="PS50885"/>
    </source>
</evidence>
<sequence length="470" mass="53314">MKLSIRLRIILWFLLSTFFILSLTATLVFFISNSVMRRTTKNYFISAVEENTDKLKMLSEAEYETASEFDADDIFIHYKTGYLQIDDDFLMTLNSMEFGLYTADGSLLYGKNSVMREIIDLPLKDSHIISYSTANGSYLIYDRRLASEGFPELWIRGIAPLKDTSAQLFDIAIYLAAFLPFLIIIILLCGYLAARGIVKPIKKIEKTTTSITDGDNLSLRIPDTGSNDELSALSSNFNKMLDRLETSFEMEKRFASDASHELRTPVSVILAQTEFSLEKEREPADYIESLEVIKRQGRRMHQLIGNMLSYTRLEQRIDNYPFESLNFSRLVSDLCSDMMPLMVNDITIEYDVEPDIMLNGNPELLARMLQNLLENAYKYGKQGGTTKVTLKKDKNHVNLLVEDNGIGINKEQLNLIFDRFFRASNKSGITGSGLGLSIVKKIVDMHKGVIEVTSEEGSGTTFTISFDLKN</sequence>
<keyword evidence="12" id="KW-0902">Two-component regulatory system</keyword>
<keyword evidence="8" id="KW-0547">Nucleotide-binding</keyword>
<dbReference type="CDD" id="cd00075">
    <property type="entry name" value="HATPase"/>
    <property type="match status" value="1"/>
</dbReference>
<keyword evidence="4" id="KW-1003">Cell membrane</keyword>
<evidence type="ECO:0000256" key="12">
    <source>
        <dbReference type="ARBA" id="ARBA00023012"/>
    </source>
</evidence>
<keyword evidence="6" id="KW-0808">Transferase</keyword>
<feature type="domain" description="HAMP" evidence="16">
    <location>
        <begin position="195"/>
        <end position="249"/>
    </location>
</feature>
<comment type="catalytic activity">
    <reaction evidence="1">
        <text>ATP + protein L-histidine = ADP + protein N-phospho-L-histidine.</text>
        <dbReference type="EC" id="2.7.13.3"/>
    </reaction>
</comment>
<evidence type="ECO:0000256" key="4">
    <source>
        <dbReference type="ARBA" id="ARBA00022475"/>
    </source>
</evidence>
<dbReference type="Pfam" id="PF00672">
    <property type="entry name" value="HAMP"/>
    <property type="match status" value="1"/>
</dbReference>
<dbReference type="InterPro" id="IPR003594">
    <property type="entry name" value="HATPase_dom"/>
</dbReference>
<dbReference type="PANTHER" id="PTHR45528">
    <property type="entry name" value="SENSOR HISTIDINE KINASE CPXA"/>
    <property type="match status" value="1"/>
</dbReference>
<organism evidence="17 18">
    <name type="scientific">Catonella massiliensis</name>
    <dbReference type="NCBI Taxonomy" id="2799636"/>
    <lineage>
        <taxon>Bacteria</taxon>
        <taxon>Bacillati</taxon>
        <taxon>Bacillota</taxon>
        <taxon>Clostridia</taxon>
        <taxon>Lachnospirales</taxon>
        <taxon>Lachnospiraceae</taxon>
        <taxon>Catonella</taxon>
    </lineage>
</organism>
<dbReference type="EMBL" id="JAEPRJ010000001">
    <property type="protein sequence ID" value="MBK5898248.1"/>
    <property type="molecule type" value="Genomic_DNA"/>
</dbReference>
<keyword evidence="9 17" id="KW-0418">Kinase</keyword>
<accession>A0ABS1J261</accession>
<evidence type="ECO:0000256" key="6">
    <source>
        <dbReference type="ARBA" id="ARBA00022679"/>
    </source>
</evidence>
<feature type="transmembrane region" description="Helical" evidence="14">
    <location>
        <begin position="171"/>
        <end position="194"/>
    </location>
</feature>
<dbReference type="SUPFAM" id="SSF47384">
    <property type="entry name" value="Homodimeric domain of signal transducing histidine kinase"/>
    <property type="match status" value="1"/>
</dbReference>
<feature type="transmembrane region" description="Helical" evidence="14">
    <location>
        <begin position="9"/>
        <end position="31"/>
    </location>
</feature>
<keyword evidence="5" id="KW-0597">Phosphoprotein</keyword>
<evidence type="ECO:0000256" key="13">
    <source>
        <dbReference type="ARBA" id="ARBA00023136"/>
    </source>
</evidence>
<dbReference type="SMART" id="SM00388">
    <property type="entry name" value="HisKA"/>
    <property type="match status" value="1"/>
</dbReference>
<feature type="domain" description="Histidine kinase" evidence="15">
    <location>
        <begin position="257"/>
        <end position="470"/>
    </location>
</feature>
<dbReference type="InterPro" id="IPR004358">
    <property type="entry name" value="Sig_transdc_His_kin-like_C"/>
</dbReference>
<name>A0ABS1J261_9FIRM</name>
<dbReference type="CDD" id="cd00082">
    <property type="entry name" value="HisKA"/>
    <property type="match status" value="1"/>
</dbReference>
<dbReference type="InterPro" id="IPR036890">
    <property type="entry name" value="HATPase_C_sf"/>
</dbReference>
<comment type="caution">
    <text evidence="17">The sequence shown here is derived from an EMBL/GenBank/DDBJ whole genome shotgun (WGS) entry which is preliminary data.</text>
</comment>
<evidence type="ECO:0000256" key="5">
    <source>
        <dbReference type="ARBA" id="ARBA00022553"/>
    </source>
</evidence>
<gene>
    <name evidence="17" type="ORF">JJN12_10740</name>
</gene>
<evidence type="ECO:0000313" key="17">
    <source>
        <dbReference type="EMBL" id="MBK5898248.1"/>
    </source>
</evidence>
<evidence type="ECO:0000256" key="10">
    <source>
        <dbReference type="ARBA" id="ARBA00022840"/>
    </source>
</evidence>
<keyword evidence="13 14" id="KW-0472">Membrane</keyword>
<dbReference type="InterPro" id="IPR003660">
    <property type="entry name" value="HAMP_dom"/>
</dbReference>
<dbReference type="SUPFAM" id="SSF55874">
    <property type="entry name" value="ATPase domain of HSP90 chaperone/DNA topoisomerase II/histidine kinase"/>
    <property type="match status" value="1"/>
</dbReference>
<dbReference type="Gene3D" id="3.30.565.10">
    <property type="entry name" value="Histidine kinase-like ATPase, C-terminal domain"/>
    <property type="match status" value="1"/>
</dbReference>